<dbReference type="PANTHER" id="PTHR31393:SF2">
    <property type="entry name" value="CHROMOSOME 7 OPEN READING FRAME 31"/>
    <property type="match status" value="1"/>
</dbReference>
<dbReference type="OrthoDB" id="10040207at2759"/>
<dbReference type="PANTHER" id="PTHR31393">
    <property type="entry name" value="C5ORF31"/>
    <property type="match status" value="1"/>
</dbReference>
<reference evidence="2" key="2">
    <citation type="submission" date="2017-12" db="EMBL/GenBank/DDBJ databases">
        <title>Genome sequence of the Bar-tailed Godwit (Limosa lapponica baueri).</title>
        <authorList>
            <person name="Lima N.C.B."/>
            <person name="Parody-Merino A.M."/>
            <person name="Battley P.F."/>
            <person name="Fidler A.E."/>
            <person name="Prosdocimi F."/>
        </authorList>
    </citation>
    <scope>NUCLEOTIDE SEQUENCE [LARGE SCALE GENOMIC DNA]</scope>
</reference>
<dbReference type="AlphaFoldDB" id="A0A2I0TCE3"/>
<keyword evidence="2" id="KW-1185">Reference proteome</keyword>
<accession>A0A2I0TCE3</accession>
<evidence type="ECO:0000313" key="2">
    <source>
        <dbReference type="Proteomes" id="UP000233556"/>
    </source>
</evidence>
<dbReference type="EMBL" id="KZ512745">
    <property type="protein sequence ID" value="PKU31470.1"/>
    <property type="molecule type" value="Genomic_DNA"/>
</dbReference>
<organism evidence="1 2">
    <name type="scientific">Limosa lapponica baueri</name>
    <dbReference type="NCBI Taxonomy" id="1758121"/>
    <lineage>
        <taxon>Eukaryota</taxon>
        <taxon>Metazoa</taxon>
        <taxon>Chordata</taxon>
        <taxon>Craniata</taxon>
        <taxon>Vertebrata</taxon>
        <taxon>Euteleostomi</taxon>
        <taxon>Archelosauria</taxon>
        <taxon>Archosauria</taxon>
        <taxon>Dinosauria</taxon>
        <taxon>Saurischia</taxon>
        <taxon>Theropoda</taxon>
        <taxon>Coelurosauria</taxon>
        <taxon>Aves</taxon>
        <taxon>Neognathae</taxon>
        <taxon>Neoaves</taxon>
        <taxon>Charadriiformes</taxon>
        <taxon>Scolopacidae</taxon>
        <taxon>Limosa</taxon>
    </lineage>
</organism>
<dbReference type="InterPro" id="IPR027886">
    <property type="entry name" value="SPMIP4"/>
</dbReference>
<evidence type="ECO:0000313" key="1">
    <source>
        <dbReference type="EMBL" id="PKU31470.1"/>
    </source>
</evidence>
<dbReference type="GO" id="GO:0005813">
    <property type="term" value="C:centrosome"/>
    <property type="evidence" value="ECO:0007669"/>
    <property type="project" value="TreeGrafter"/>
</dbReference>
<dbReference type="Proteomes" id="UP000233556">
    <property type="component" value="Unassembled WGS sequence"/>
</dbReference>
<proteinExistence type="predicted"/>
<sequence>MHRKCSNPYRYEVVSIPSDSQKKAVHWPGQHTYFQLPKIAEEKGQIYYLNPPKTVAPNSTFEGLEHNLSRRTTNMLRNTERTLGITTYNREFTGRGPMNPLILDNHYLKAIGRLTGELGEDVELGEAVDAPSLEAFKARLDGALTNLV</sequence>
<reference evidence="2" key="1">
    <citation type="submission" date="2017-11" db="EMBL/GenBank/DDBJ databases">
        <authorList>
            <person name="Lima N.C."/>
            <person name="Parody-Merino A.M."/>
            <person name="Battley P.F."/>
            <person name="Fidler A.E."/>
            <person name="Prosdocimi F."/>
        </authorList>
    </citation>
    <scope>NUCLEOTIDE SEQUENCE [LARGE SCALE GENOMIC DNA]</scope>
</reference>
<name>A0A2I0TCE3_LIMLA</name>
<dbReference type="Pfam" id="PF15093">
    <property type="entry name" value="SPMIP4-like"/>
    <property type="match status" value="1"/>
</dbReference>
<protein>
    <submittedName>
        <fullName evidence="1">Uncharacterized protein</fullName>
    </submittedName>
</protein>
<gene>
    <name evidence="1" type="ORF">llap_18226</name>
</gene>